<proteinExistence type="predicted"/>
<evidence type="ECO:0000313" key="3">
    <source>
        <dbReference type="EMBL" id="RMI15236.1"/>
    </source>
</evidence>
<protein>
    <submittedName>
        <fullName evidence="3">FAD-binding oxidoreductase</fullName>
    </submittedName>
</protein>
<dbReference type="SUPFAM" id="SSF51905">
    <property type="entry name" value="FAD/NAD(P)-binding domain"/>
    <property type="match status" value="1"/>
</dbReference>
<dbReference type="InterPro" id="IPR036188">
    <property type="entry name" value="FAD/NAD-bd_sf"/>
</dbReference>
<dbReference type="PANTHER" id="PTHR13847:SF289">
    <property type="entry name" value="GLYCINE OXIDASE"/>
    <property type="match status" value="1"/>
</dbReference>
<evidence type="ECO:0000256" key="1">
    <source>
        <dbReference type="ARBA" id="ARBA00023002"/>
    </source>
</evidence>
<dbReference type="Proteomes" id="UP000274097">
    <property type="component" value="Unassembled WGS sequence"/>
</dbReference>
<accession>A0ABX9VBL7</accession>
<dbReference type="Pfam" id="PF01266">
    <property type="entry name" value="DAO"/>
    <property type="match status" value="1"/>
</dbReference>
<feature type="domain" description="FAD dependent oxidoreductase" evidence="2">
    <location>
        <begin position="14"/>
        <end position="401"/>
    </location>
</feature>
<dbReference type="PANTHER" id="PTHR13847">
    <property type="entry name" value="SARCOSINE DEHYDROGENASE-RELATED"/>
    <property type="match status" value="1"/>
</dbReference>
<dbReference type="Gene3D" id="3.30.9.10">
    <property type="entry name" value="D-Amino Acid Oxidase, subunit A, domain 2"/>
    <property type="match status" value="1"/>
</dbReference>
<keyword evidence="1" id="KW-0560">Oxidoreductase</keyword>
<dbReference type="EMBL" id="RFLX01000070">
    <property type="protein sequence ID" value="RMI15236.1"/>
    <property type="molecule type" value="Genomic_DNA"/>
</dbReference>
<comment type="caution">
    <text evidence="3">The sequence shown here is derived from an EMBL/GenBank/DDBJ whole genome shotgun (WGS) entry which is preliminary data.</text>
</comment>
<dbReference type="Gene3D" id="3.50.50.60">
    <property type="entry name" value="FAD/NAD(P)-binding domain"/>
    <property type="match status" value="2"/>
</dbReference>
<evidence type="ECO:0000313" key="4">
    <source>
        <dbReference type="Proteomes" id="UP000274097"/>
    </source>
</evidence>
<reference evidence="3 4" key="1">
    <citation type="submission" date="2018-10" db="EMBL/GenBank/DDBJ databases">
        <title>Roseomonas sp. nov., isolated from feces of Tibetan antelopes in the Qinghai-Tibet plateau, China.</title>
        <authorList>
            <person name="Tian Z."/>
        </authorList>
    </citation>
    <scope>NUCLEOTIDE SEQUENCE [LARGE SCALE GENOMIC DNA]</scope>
    <source>
        <strain evidence="3 4">Z23</strain>
    </source>
</reference>
<name>A0ABX9VBL7_9PROT</name>
<evidence type="ECO:0000259" key="2">
    <source>
        <dbReference type="Pfam" id="PF01266"/>
    </source>
</evidence>
<dbReference type="SUPFAM" id="SSF54373">
    <property type="entry name" value="FAD-linked reductases, C-terminal domain"/>
    <property type="match status" value="1"/>
</dbReference>
<organism evidence="3 4">
    <name type="scientific">Teichococcus wenyumeiae</name>
    <dbReference type="NCBI Taxonomy" id="2478470"/>
    <lineage>
        <taxon>Bacteria</taxon>
        <taxon>Pseudomonadati</taxon>
        <taxon>Pseudomonadota</taxon>
        <taxon>Alphaproteobacteria</taxon>
        <taxon>Acetobacterales</taxon>
        <taxon>Roseomonadaceae</taxon>
        <taxon>Roseomonas</taxon>
    </lineage>
</organism>
<dbReference type="RefSeq" id="WP_122140274.1">
    <property type="nucleotide sequence ID" value="NZ_RFLX01000070.1"/>
</dbReference>
<keyword evidence="4" id="KW-1185">Reference proteome</keyword>
<gene>
    <name evidence="3" type="ORF">EBE87_26640</name>
</gene>
<dbReference type="InterPro" id="IPR006076">
    <property type="entry name" value="FAD-dep_OxRdtase"/>
</dbReference>
<sequence length="421" mass="45586">MSDPKMRDAASPHAIVVGGGVAGLSAALNLLRLGQAVTLIDPLPSPGGASFGNAGLVSADTVVPVALPGMLRKVPGWLNDPLGPLSVRPAYLPKAMPWLMKWVRAGRLERVQEIAKAMRALHINAFQDWKGLLGEATFRDLFRQNGQVQMWDSATETTTGRIERGLREAYGIRSEELSTDDLRQMFPGLARDVVRGVLIPGNGHIVSPPRLVRTMAELFRAEGGTVLAERALKLIPEEGGRWMVFTNIGNHRTDKVILAGGAWSGQLLEPLGIRVPLETERGYHVMLANPSIDLRYPILHKSRSFGMTPMEHGIRVAGTVEIAGLEAAPDERRAKILHEHAKRLFPDLQSEEPAFWMGHRPSFPDSLPVVGPAPGHPGLFLCFGHSHFGMTGGPPAGKLVALLATGRPPSIDPAPYSPARF</sequence>